<proteinExistence type="predicted"/>
<name>A0A0G1XP84_9BACT</name>
<comment type="caution">
    <text evidence="1">The sequence shown here is derived from an EMBL/GenBank/DDBJ whole genome shotgun (WGS) entry which is preliminary data.</text>
</comment>
<organism evidence="1 2">
    <name type="scientific">Candidatus Uhrbacteria bacterium GW2011_GWA2_52_8d</name>
    <dbReference type="NCBI Taxonomy" id="1618979"/>
    <lineage>
        <taxon>Bacteria</taxon>
        <taxon>Candidatus Uhriibacteriota</taxon>
    </lineage>
</organism>
<dbReference type="Proteomes" id="UP000034054">
    <property type="component" value="Unassembled WGS sequence"/>
</dbReference>
<protein>
    <submittedName>
        <fullName evidence="1">Uncharacterized protein</fullName>
    </submittedName>
</protein>
<accession>A0A0G1XP84</accession>
<dbReference type="EMBL" id="LCRH01000020">
    <property type="protein sequence ID" value="KKW32670.1"/>
    <property type="molecule type" value="Genomic_DNA"/>
</dbReference>
<dbReference type="AlphaFoldDB" id="A0A0G1XP84"/>
<gene>
    <name evidence="1" type="ORF">UY76_C0020G0003</name>
</gene>
<evidence type="ECO:0000313" key="2">
    <source>
        <dbReference type="Proteomes" id="UP000034054"/>
    </source>
</evidence>
<reference evidence="1 2" key="1">
    <citation type="journal article" date="2015" name="Nature">
        <title>rRNA introns, odd ribosomes, and small enigmatic genomes across a large radiation of phyla.</title>
        <authorList>
            <person name="Brown C.T."/>
            <person name="Hug L.A."/>
            <person name="Thomas B.C."/>
            <person name="Sharon I."/>
            <person name="Castelle C.J."/>
            <person name="Singh A."/>
            <person name="Wilkins M.J."/>
            <person name="Williams K.H."/>
            <person name="Banfield J.F."/>
        </authorList>
    </citation>
    <scope>NUCLEOTIDE SEQUENCE [LARGE SCALE GENOMIC DNA]</scope>
</reference>
<evidence type="ECO:0000313" key="1">
    <source>
        <dbReference type="EMBL" id="KKW32670.1"/>
    </source>
</evidence>
<sequence>MRYFLEIEVSDSEISQSTVTEISCLSADELLELMHDSRTMYYETIEAGSVNIRQGSFTLYELVLVSKVAGASVVIQTKQTELTKQLVGDLNRWPENLFMRVEEVNWGSDGIGTRLLNGFTRHGHIRFVAQALLVFFYRGYYVIPVSRRTRSFVPRSEQTDRDPNVAYRQIRNYGAKSHERLHEMLATLGIDPNMDMTDFPWGLLGRR</sequence>